<keyword evidence="1" id="KW-1133">Transmembrane helix</keyword>
<comment type="caution">
    <text evidence="2">The sequence shown here is derived from an EMBL/GenBank/DDBJ whole genome shotgun (WGS) entry which is preliminary data.</text>
</comment>
<keyword evidence="1" id="KW-0812">Transmembrane</keyword>
<dbReference type="AlphaFoldDB" id="A0A9D4B6G1"/>
<gene>
    <name evidence="2" type="ORF">KIL84_004565</name>
</gene>
<keyword evidence="3" id="KW-1185">Reference proteome</keyword>
<evidence type="ECO:0000313" key="2">
    <source>
        <dbReference type="EMBL" id="KAH1183073.1"/>
    </source>
</evidence>
<reference evidence="2" key="1">
    <citation type="submission" date="2021-09" db="EMBL/GenBank/DDBJ databases">
        <title>The genome of Mauremys mutica provides insights into the evolution of semi-aquatic lifestyle.</title>
        <authorList>
            <person name="Gong S."/>
            <person name="Gao Y."/>
        </authorList>
    </citation>
    <scope>NUCLEOTIDE SEQUENCE</scope>
    <source>
        <strain evidence="2">MM-2020</strain>
        <tissue evidence="2">Muscle</tissue>
    </source>
</reference>
<keyword evidence="1" id="KW-0472">Membrane</keyword>
<dbReference type="EMBL" id="JAHDVG010000466">
    <property type="protein sequence ID" value="KAH1183073.1"/>
    <property type="molecule type" value="Genomic_DNA"/>
</dbReference>
<feature type="transmembrane region" description="Helical" evidence="1">
    <location>
        <begin position="20"/>
        <end position="42"/>
    </location>
</feature>
<dbReference type="Proteomes" id="UP000827986">
    <property type="component" value="Unassembled WGS sequence"/>
</dbReference>
<evidence type="ECO:0000313" key="3">
    <source>
        <dbReference type="Proteomes" id="UP000827986"/>
    </source>
</evidence>
<sequence length="125" mass="14693">MVVLFNSPVMAVGNKEATELLSNFSFTALYHTLKMCVVQFFFHKRNQHVQNTLLLSLPTNMSENSTEGIFTKSIHKSAMKINKTFSQNMLPEQYSRLLFFIFIFVYVYKEHCRKQISCHDKKKMK</sequence>
<name>A0A9D4B6G1_9SAUR</name>
<proteinExistence type="predicted"/>
<feature type="transmembrane region" description="Helical" evidence="1">
    <location>
        <begin position="89"/>
        <end position="108"/>
    </location>
</feature>
<organism evidence="2 3">
    <name type="scientific">Mauremys mutica</name>
    <name type="common">yellowpond turtle</name>
    <dbReference type="NCBI Taxonomy" id="74926"/>
    <lineage>
        <taxon>Eukaryota</taxon>
        <taxon>Metazoa</taxon>
        <taxon>Chordata</taxon>
        <taxon>Craniata</taxon>
        <taxon>Vertebrata</taxon>
        <taxon>Euteleostomi</taxon>
        <taxon>Archelosauria</taxon>
        <taxon>Testudinata</taxon>
        <taxon>Testudines</taxon>
        <taxon>Cryptodira</taxon>
        <taxon>Durocryptodira</taxon>
        <taxon>Testudinoidea</taxon>
        <taxon>Geoemydidae</taxon>
        <taxon>Geoemydinae</taxon>
        <taxon>Mauremys</taxon>
    </lineage>
</organism>
<evidence type="ECO:0000256" key="1">
    <source>
        <dbReference type="SAM" id="Phobius"/>
    </source>
</evidence>
<accession>A0A9D4B6G1</accession>
<protein>
    <submittedName>
        <fullName evidence="2">Uncharacterized protein</fullName>
    </submittedName>
</protein>